<reference evidence="6 7" key="1">
    <citation type="submission" date="2013-03" db="EMBL/GenBank/DDBJ databases">
        <title>The Genome Sequence of Capronia epimyces CBS 606.96.</title>
        <authorList>
            <consortium name="The Broad Institute Genomics Platform"/>
            <person name="Cuomo C."/>
            <person name="de Hoog S."/>
            <person name="Gorbushina A."/>
            <person name="Walker B."/>
            <person name="Young S.K."/>
            <person name="Zeng Q."/>
            <person name="Gargeya S."/>
            <person name="Fitzgerald M."/>
            <person name="Haas B."/>
            <person name="Abouelleil A."/>
            <person name="Allen A.W."/>
            <person name="Alvarado L."/>
            <person name="Arachchi H.M."/>
            <person name="Berlin A.M."/>
            <person name="Chapman S.B."/>
            <person name="Gainer-Dewar J."/>
            <person name="Goldberg J."/>
            <person name="Griggs A."/>
            <person name="Gujja S."/>
            <person name="Hansen M."/>
            <person name="Howarth C."/>
            <person name="Imamovic A."/>
            <person name="Ireland A."/>
            <person name="Larimer J."/>
            <person name="McCowan C."/>
            <person name="Murphy C."/>
            <person name="Pearson M."/>
            <person name="Poon T.W."/>
            <person name="Priest M."/>
            <person name="Roberts A."/>
            <person name="Saif S."/>
            <person name="Shea T."/>
            <person name="Sisk P."/>
            <person name="Sykes S."/>
            <person name="Wortman J."/>
            <person name="Nusbaum C."/>
            <person name="Birren B."/>
        </authorList>
    </citation>
    <scope>NUCLEOTIDE SEQUENCE [LARGE SCALE GENOMIC DNA]</scope>
    <source>
        <strain evidence="6 7">CBS 606.96</strain>
    </source>
</reference>
<keyword evidence="1 4" id="KW-0479">Metal-binding</keyword>
<comment type="caution">
    <text evidence="4">Lacks conserved residue(s) required for the propagation of feature annotation.</text>
</comment>
<evidence type="ECO:0000256" key="4">
    <source>
        <dbReference type="HAMAP-Rule" id="MF_03145"/>
    </source>
</evidence>
<dbReference type="InterPro" id="IPR032466">
    <property type="entry name" value="Metal_Hydrolase"/>
</dbReference>
<dbReference type="PANTHER" id="PTHR43114:SF7">
    <property type="entry name" value="ADENOSINE DEAMINASE DOMAIN-CONTAINING PROTEIN"/>
    <property type="match status" value="1"/>
</dbReference>
<dbReference type="PANTHER" id="PTHR43114">
    <property type="entry name" value="ADENINE DEAMINASE"/>
    <property type="match status" value="1"/>
</dbReference>
<dbReference type="Proteomes" id="UP000019478">
    <property type="component" value="Unassembled WGS sequence"/>
</dbReference>
<evidence type="ECO:0000313" key="6">
    <source>
        <dbReference type="EMBL" id="EXJ87289.1"/>
    </source>
</evidence>
<dbReference type="NCBIfam" id="TIGR01430">
    <property type="entry name" value="aden_deam"/>
    <property type="match status" value="1"/>
</dbReference>
<feature type="binding site" evidence="4">
    <location>
        <position position="19"/>
    </location>
    <ligand>
        <name>Zn(2+)</name>
        <dbReference type="ChEBI" id="CHEBI:29105"/>
        <note>catalytic</note>
    </ligand>
</feature>
<sequence>MASENLRSWIAGMPKAELHVHLEGCLTPSLTRSLAERNRLPLPAALSSLDQTSGYSFHDLTTFLAVYYPNLVVLQTEHDFRDLALAYLTHAHAQNIKHVELFFDPQAHTSRGIPFPTILRGYRTGILAAQRTLGISASLIMCFLRDQSAEYAMATLMEALPFKDSIIGVGLDSDERGNPPSKFAAVFQRASKEGFLLTAHCDIDQPNSIDHIRQVVQEIQVDRIDHGTNVLEDDSLVEILRDKGIGLTCCPVSNSVVTEDFKGREIVDLLRRGVKVTINSDDPAYFRAYANENMEKMATETDVTRKELIQFQRNAFSISWISSWRRNHFLSLLDDYENRTLSSMVNGI</sequence>
<dbReference type="GO" id="GO:0009117">
    <property type="term" value="P:nucleotide metabolic process"/>
    <property type="evidence" value="ECO:0007669"/>
    <property type="project" value="UniProtKB-KW"/>
</dbReference>
<gene>
    <name evidence="4" type="primary">AAH1</name>
    <name evidence="6" type="ORF">A1O3_04248</name>
</gene>
<evidence type="ECO:0000256" key="2">
    <source>
        <dbReference type="ARBA" id="ARBA00022801"/>
    </source>
</evidence>
<feature type="binding site" evidence="4">
    <location>
        <position position="282"/>
    </location>
    <ligand>
        <name>substrate</name>
    </ligand>
</feature>
<dbReference type="InterPro" id="IPR001365">
    <property type="entry name" value="A_deaminase_dom"/>
</dbReference>
<dbReference type="RefSeq" id="XP_007732568.1">
    <property type="nucleotide sequence ID" value="XM_007734378.1"/>
</dbReference>
<dbReference type="EMBL" id="AMGY01000003">
    <property type="protein sequence ID" value="EXJ87289.1"/>
    <property type="molecule type" value="Genomic_DNA"/>
</dbReference>
<keyword evidence="2 4" id="KW-0378">Hydrolase</keyword>
<evidence type="ECO:0000256" key="3">
    <source>
        <dbReference type="ARBA" id="ARBA00022833"/>
    </source>
</evidence>
<comment type="function">
    <text evidence="4">Catalyzes the hydrolytic deamination of adenine to hypoxanthine. Plays an important role in the purine salvage pathway and in nitrogen catabolism.</text>
</comment>
<keyword evidence="7" id="KW-1185">Reference proteome</keyword>
<keyword evidence="4" id="KW-0963">Cytoplasm</keyword>
<dbReference type="GO" id="GO:0008270">
    <property type="term" value="F:zinc ion binding"/>
    <property type="evidence" value="ECO:0007669"/>
    <property type="project" value="UniProtKB-UniRule"/>
</dbReference>
<dbReference type="GO" id="GO:0006146">
    <property type="term" value="P:adenine catabolic process"/>
    <property type="evidence" value="ECO:0007669"/>
    <property type="project" value="UniProtKB-UniRule"/>
</dbReference>
<comment type="similarity">
    <text evidence="4">Belongs to the metallo-dependent hydrolases superfamily. Adenosine and AMP deaminases family. Adenine deaminase type 2 subfamily.</text>
</comment>
<dbReference type="HAMAP" id="MF_01962">
    <property type="entry name" value="Adenine_deaminase"/>
    <property type="match status" value="1"/>
</dbReference>
<evidence type="ECO:0000259" key="5">
    <source>
        <dbReference type="Pfam" id="PF00962"/>
    </source>
</evidence>
<comment type="caution">
    <text evidence="6">The sequence shown here is derived from an EMBL/GenBank/DDBJ whole genome shotgun (WGS) entry which is preliminary data.</text>
</comment>
<feature type="binding site" evidence="4">
    <location>
        <position position="21"/>
    </location>
    <ligand>
        <name>Zn(2+)</name>
        <dbReference type="ChEBI" id="CHEBI:29105"/>
        <note>catalytic</note>
    </ligand>
</feature>
<comment type="cofactor">
    <cofactor evidence="4">
        <name>Zn(2+)</name>
        <dbReference type="ChEBI" id="CHEBI:29105"/>
    </cofactor>
    <text evidence="4">Binds 1 zinc ion per subunit.</text>
</comment>
<keyword evidence="4" id="KW-0539">Nucleus</keyword>
<dbReference type="STRING" id="1182542.W9YYB3"/>
<feature type="site" description="Important for catalytic activity" evidence="4">
    <location>
        <position position="226"/>
    </location>
</feature>
<dbReference type="GO" id="GO:0043103">
    <property type="term" value="P:hypoxanthine salvage"/>
    <property type="evidence" value="ECO:0007669"/>
    <property type="project" value="UniProtKB-UniRule"/>
</dbReference>
<protein>
    <recommendedName>
        <fullName evidence="4">Adenine deaminase</fullName>
        <shortName evidence="4">ADE</shortName>
        <ecNumber evidence="4">3.5.4.2</ecNumber>
    </recommendedName>
    <alternativeName>
        <fullName evidence="4">Adenine aminohydrolase</fullName>
        <shortName evidence="4">AAH</shortName>
    </alternativeName>
</protein>
<feature type="binding site" evidence="4">
    <location>
        <position position="200"/>
    </location>
    <ligand>
        <name>Zn(2+)</name>
        <dbReference type="ChEBI" id="CHEBI:29105"/>
        <note>catalytic</note>
    </ligand>
</feature>
<accession>W9YYB3</accession>
<dbReference type="GO" id="GO:0000034">
    <property type="term" value="F:adenine deaminase activity"/>
    <property type="evidence" value="ECO:0007669"/>
    <property type="project" value="UniProtKB-UniRule"/>
</dbReference>
<dbReference type="HOGENOM" id="CLU_039228_7_0_1"/>
<organism evidence="6 7">
    <name type="scientific">Capronia epimyces CBS 606.96</name>
    <dbReference type="NCBI Taxonomy" id="1182542"/>
    <lineage>
        <taxon>Eukaryota</taxon>
        <taxon>Fungi</taxon>
        <taxon>Dikarya</taxon>
        <taxon>Ascomycota</taxon>
        <taxon>Pezizomycotina</taxon>
        <taxon>Eurotiomycetes</taxon>
        <taxon>Chaetothyriomycetidae</taxon>
        <taxon>Chaetothyriales</taxon>
        <taxon>Herpotrichiellaceae</taxon>
        <taxon>Capronia</taxon>
    </lineage>
</organism>
<name>W9YYB3_9EURO</name>
<feature type="domain" description="Adenosine deaminase" evidence="5">
    <location>
        <begin position="14"/>
        <end position="335"/>
    </location>
</feature>
<feature type="binding site" evidence="4">
    <location>
        <position position="281"/>
    </location>
    <ligand>
        <name>Zn(2+)</name>
        <dbReference type="ChEBI" id="CHEBI:29105"/>
        <note>catalytic</note>
    </ligand>
</feature>
<evidence type="ECO:0000256" key="1">
    <source>
        <dbReference type="ARBA" id="ARBA00022723"/>
    </source>
</evidence>
<dbReference type="eggNOG" id="KOG1097">
    <property type="taxonomic scope" value="Eukaryota"/>
</dbReference>
<comment type="subcellular location">
    <subcellularLocation>
        <location evidence="4">Cytoplasm</location>
    </subcellularLocation>
    <subcellularLocation>
        <location evidence="4">Nucleus</location>
    </subcellularLocation>
</comment>
<keyword evidence="3 4" id="KW-0862">Zinc</keyword>
<dbReference type="Pfam" id="PF00962">
    <property type="entry name" value="A_deaminase"/>
    <property type="match status" value="1"/>
</dbReference>
<proteinExistence type="inferred from homology"/>
<dbReference type="SUPFAM" id="SSF51556">
    <property type="entry name" value="Metallo-dependent hydrolases"/>
    <property type="match status" value="1"/>
</dbReference>
<dbReference type="AlphaFoldDB" id="W9YYB3"/>
<dbReference type="InterPro" id="IPR006330">
    <property type="entry name" value="Ado/ade_deaminase"/>
</dbReference>
<dbReference type="EC" id="3.5.4.2" evidence="4"/>
<dbReference type="GO" id="GO:0005634">
    <property type="term" value="C:nucleus"/>
    <property type="evidence" value="ECO:0007669"/>
    <property type="project" value="UniProtKB-SubCell"/>
</dbReference>
<keyword evidence="4" id="KW-0546">Nucleotide metabolism</keyword>
<dbReference type="GO" id="GO:0005829">
    <property type="term" value="C:cytosol"/>
    <property type="evidence" value="ECO:0007669"/>
    <property type="project" value="TreeGrafter"/>
</dbReference>
<dbReference type="GeneID" id="19168368"/>
<evidence type="ECO:0000313" key="7">
    <source>
        <dbReference type="Proteomes" id="UP000019478"/>
    </source>
</evidence>
<dbReference type="InterPro" id="IPR028892">
    <property type="entry name" value="ADE"/>
</dbReference>
<dbReference type="OrthoDB" id="272271at2759"/>
<dbReference type="Gene3D" id="3.20.20.140">
    <property type="entry name" value="Metal-dependent hydrolases"/>
    <property type="match status" value="1"/>
</dbReference>
<comment type="catalytic activity">
    <reaction evidence="4">
        <text>adenine + H2O + H(+) = hypoxanthine + NH4(+)</text>
        <dbReference type="Rhea" id="RHEA:23688"/>
        <dbReference type="ChEBI" id="CHEBI:15377"/>
        <dbReference type="ChEBI" id="CHEBI:15378"/>
        <dbReference type="ChEBI" id="CHEBI:16708"/>
        <dbReference type="ChEBI" id="CHEBI:17368"/>
        <dbReference type="ChEBI" id="CHEBI:28938"/>
        <dbReference type="EC" id="3.5.4.2"/>
    </reaction>
</comment>